<evidence type="ECO:0008006" key="4">
    <source>
        <dbReference type="Google" id="ProtNLM"/>
    </source>
</evidence>
<reference evidence="3" key="2">
    <citation type="submission" date="2010-04" db="EMBL/GenBank/DDBJ databases">
        <authorList>
            <person name="Buell R."/>
            <person name="Hamilton J."/>
            <person name="Hostetler J."/>
        </authorList>
    </citation>
    <scope>NUCLEOTIDE SEQUENCE [LARGE SCALE GENOMIC DNA]</scope>
    <source>
        <strain evidence="3">DAOM:BR144</strain>
    </source>
</reference>
<feature type="chain" id="PRO_5003868223" description="Apple domain-containing protein" evidence="1">
    <location>
        <begin position="22"/>
        <end position="115"/>
    </location>
</feature>
<reference evidence="3" key="1">
    <citation type="journal article" date="2010" name="Genome Biol.">
        <title>Genome sequence of the necrotrophic plant pathogen Pythium ultimum reveals original pathogenicity mechanisms and effector repertoire.</title>
        <authorList>
            <person name="Levesque C.A."/>
            <person name="Brouwer H."/>
            <person name="Cano L."/>
            <person name="Hamilton J.P."/>
            <person name="Holt C."/>
            <person name="Huitema E."/>
            <person name="Raffaele S."/>
            <person name="Robideau G.P."/>
            <person name="Thines M."/>
            <person name="Win J."/>
            <person name="Zerillo M.M."/>
            <person name="Beakes G.W."/>
            <person name="Boore J.L."/>
            <person name="Busam D."/>
            <person name="Dumas B."/>
            <person name="Ferriera S."/>
            <person name="Fuerstenberg S.I."/>
            <person name="Gachon C.M."/>
            <person name="Gaulin E."/>
            <person name="Govers F."/>
            <person name="Grenville-Briggs L."/>
            <person name="Horner N."/>
            <person name="Hostetler J."/>
            <person name="Jiang R.H."/>
            <person name="Johnson J."/>
            <person name="Krajaejun T."/>
            <person name="Lin H."/>
            <person name="Meijer H.J."/>
            <person name="Moore B."/>
            <person name="Morris P."/>
            <person name="Phuntmart V."/>
            <person name="Puiu D."/>
            <person name="Shetty J."/>
            <person name="Stajich J.E."/>
            <person name="Tripathy S."/>
            <person name="Wawra S."/>
            <person name="van West P."/>
            <person name="Whitty B.R."/>
            <person name="Coutinho P.M."/>
            <person name="Henrissat B."/>
            <person name="Martin F."/>
            <person name="Thomas P.D."/>
            <person name="Tyler B.M."/>
            <person name="De Vries R.P."/>
            <person name="Kamoun S."/>
            <person name="Yandell M."/>
            <person name="Tisserat N."/>
            <person name="Buell C.R."/>
        </authorList>
    </citation>
    <scope>NUCLEOTIDE SEQUENCE</scope>
    <source>
        <strain evidence="3">DAOM:BR144</strain>
    </source>
</reference>
<dbReference type="AlphaFoldDB" id="K3WZS0"/>
<evidence type="ECO:0000313" key="2">
    <source>
        <dbReference type="EnsemblProtists" id="PYU1_T010469"/>
    </source>
</evidence>
<organism evidence="2 3">
    <name type="scientific">Globisporangium ultimum (strain ATCC 200006 / CBS 805.95 / DAOM BR144)</name>
    <name type="common">Pythium ultimum</name>
    <dbReference type="NCBI Taxonomy" id="431595"/>
    <lineage>
        <taxon>Eukaryota</taxon>
        <taxon>Sar</taxon>
        <taxon>Stramenopiles</taxon>
        <taxon>Oomycota</taxon>
        <taxon>Peronosporomycetes</taxon>
        <taxon>Pythiales</taxon>
        <taxon>Pythiaceae</taxon>
        <taxon>Globisporangium</taxon>
    </lineage>
</organism>
<dbReference type="Gene3D" id="3.50.4.10">
    <property type="entry name" value="Hepatocyte Growth Factor"/>
    <property type="match status" value="1"/>
</dbReference>
<evidence type="ECO:0000256" key="1">
    <source>
        <dbReference type="SAM" id="SignalP"/>
    </source>
</evidence>
<proteinExistence type="predicted"/>
<dbReference type="VEuPathDB" id="FungiDB:PYU1_G010447"/>
<dbReference type="InParanoid" id="K3WZS0"/>
<keyword evidence="1" id="KW-0732">Signal</keyword>
<feature type="signal peptide" evidence="1">
    <location>
        <begin position="1"/>
        <end position="21"/>
    </location>
</feature>
<protein>
    <recommendedName>
        <fullName evidence="4">Apple domain-containing protein</fullName>
    </recommendedName>
</protein>
<name>K3WZS0_GLOUD</name>
<evidence type="ECO:0000313" key="3">
    <source>
        <dbReference type="Proteomes" id="UP000019132"/>
    </source>
</evidence>
<sequence>MKAYLAATIIALSALPALGVSKWIVSDDGRSLWATNCTFHGGNVIQETMQTVIACESICASTAECTHWAWSDGNCVHLKGYSGAATYLDHANCGFVVGRYQLPSEPDAATIQASL</sequence>
<keyword evidence="3" id="KW-1185">Reference proteome</keyword>
<dbReference type="EMBL" id="GL376596">
    <property type="status" value="NOT_ANNOTATED_CDS"/>
    <property type="molecule type" value="Genomic_DNA"/>
</dbReference>
<dbReference type="Proteomes" id="UP000019132">
    <property type="component" value="Unassembled WGS sequence"/>
</dbReference>
<accession>K3WZS0</accession>
<dbReference type="HOGENOM" id="CLU_2113843_0_0_1"/>
<dbReference type="EnsemblProtists" id="PYU1_T010469">
    <property type="protein sequence ID" value="PYU1_T010469"/>
    <property type="gene ID" value="PYU1_G010447"/>
</dbReference>
<reference evidence="2" key="3">
    <citation type="submission" date="2015-02" db="UniProtKB">
        <authorList>
            <consortium name="EnsemblProtists"/>
        </authorList>
    </citation>
    <scope>IDENTIFICATION</scope>
    <source>
        <strain evidence="2">DAOM BR144</strain>
    </source>
</reference>